<dbReference type="AlphaFoldDB" id="A0A401UYF1"/>
<feature type="compositionally biased region" description="Gly residues" evidence="1">
    <location>
        <begin position="32"/>
        <end position="43"/>
    </location>
</feature>
<dbReference type="EMBL" id="BHYL01000090">
    <property type="protein sequence ID" value="GCD19708.1"/>
    <property type="molecule type" value="Genomic_DNA"/>
</dbReference>
<reference evidence="3 4" key="1">
    <citation type="submission" date="2018-11" db="EMBL/GenBank/DDBJ databases">
        <title>Draft genome sequence of Cellulomonas takizawaensis strain TKZ-21.</title>
        <authorList>
            <person name="Yamamura H."/>
            <person name="Hayashi T."/>
            <person name="Hamada M."/>
            <person name="Serisawa Y."/>
            <person name="Matsuyama K."/>
            <person name="Nakagawa Y."/>
            <person name="Otoguro M."/>
            <person name="Yanagida F."/>
            <person name="Hayakawa M."/>
        </authorList>
    </citation>
    <scope>NUCLEOTIDE SEQUENCE [LARGE SCALE GENOMIC DNA]</scope>
    <source>
        <strain evidence="3 4">TKZ-21</strain>
    </source>
</reference>
<evidence type="ECO:0000313" key="4">
    <source>
        <dbReference type="Proteomes" id="UP000288246"/>
    </source>
</evidence>
<dbReference type="InterPro" id="IPR051200">
    <property type="entry name" value="Host-pathogen_enzymatic-act"/>
</dbReference>
<evidence type="ECO:0008006" key="5">
    <source>
        <dbReference type="Google" id="ProtNLM"/>
    </source>
</evidence>
<protein>
    <recommendedName>
        <fullName evidence="5">Superoxide dismutase</fullName>
    </recommendedName>
</protein>
<sequence length="341" mass="35072">MTVRRSTRRLAAGLLAAALVVAAPAAAIAHGGGHGGGHGPGGGHGHDRPTSYLLDPVGPAADDVYPEGVAVHGDDFYVGSTTDGTVYRGDLDDPTATPFLTGGADGRTSAVGMKTDGWTLVVAGGATGRVLAYDVRTRALVGSWLVAPTGAPTFVNDVAISPRGDVYATDSQRPSLYRIDARDLRATPAERTLPVFLDFTGTALQYQAGFNVNGIAISGDGRTAVLAQSNTATLFAVGLRDRTVAAIDLGGATVAGDGLVLKHRTLWAVERQGDVGYVVRVDLDRSLRSGTVVSRTTDPSFDDPTTAALVGRSLLVVNSQFGERAAGEAPGPFTVSRVPAP</sequence>
<evidence type="ECO:0000313" key="3">
    <source>
        <dbReference type="EMBL" id="GCD19708.1"/>
    </source>
</evidence>
<keyword evidence="4" id="KW-1185">Reference proteome</keyword>
<accession>A0A401UYF1</accession>
<dbReference type="PANTHER" id="PTHR47197">
    <property type="entry name" value="PROTEIN NIRF"/>
    <property type="match status" value="1"/>
</dbReference>
<organism evidence="3 4">
    <name type="scientific">Cellulomonas algicola</name>
    <dbReference type="NCBI Taxonomy" id="2071633"/>
    <lineage>
        <taxon>Bacteria</taxon>
        <taxon>Bacillati</taxon>
        <taxon>Actinomycetota</taxon>
        <taxon>Actinomycetes</taxon>
        <taxon>Micrococcales</taxon>
        <taxon>Cellulomonadaceae</taxon>
        <taxon>Cellulomonas</taxon>
    </lineage>
</organism>
<dbReference type="Proteomes" id="UP000288246">
    <property type="component" value="Unassembled WGS sequence"/>
</dbReference>
<gene>
    <name evidence="3" type="ORF">CTKZ_12700</name>
</gene>
<dbReference type="SUPFAM" id="SSF63829">
    <property type="entry name" value="Calcium-dependent phosphotriesterase"/>
    <property type="match status" value="1"/>
</dbReference>
<dbReference type="PANTHER" id="PTHR47197:SF3">
    <property type="entry name" value="DIHYDRO-HEME D1 DEHYDROGENASE"/>
    <property type="match status" value="1"/>
</dbReference>
<feature type="region of interest" description="Disordered" evidence="1">
    <location>
        <begin position="32"/>
        <end position="55"/>
    </location>
</feature>
<name>A0A401UYF1_9CELL</name>
<dbReference type="InterPro" id="IPR015943">
    <property type="entry name" value="WD40/YVTN_repeat-like_dom_sf"/>
</dbReference>
<feature type="signal peptide" evidence="2">
    <location>
        <begin position="1"/>
        <end position="29"/>
    </location>
</feature>
<proteinExistence type="predicted"/>
<feature type="chain" id="PRO_5039633093" description="Superoxide dismutase" evidence="2">
    <location>
        <begin position="30"/>
        <end position="341"/>
    </location>
</feature>
<dbReference type="OrthoDB" id="504981at2"/>
<evidence type="ECO:0000256" key="2">
    <source>
        <dbReference type="SAM" id="SignalP"/>
    </source>
</evidence>
<dbReference type="Gene3D" id="2.130.10.10">
    <property type="entry name" value="YVTN repeat-like/Quinoprotein amine dehydrogenase"/>
    <property type="match status" value="1"/>
</dbReference>
<keyword evidence="2" id="KW-0732">Signal</keyword>
<dbReference type="RefSeq" id="WP_124342241.1">
    <property type="nucleotide sequence ID" value="NZ_BHYL01000090.1"/>
</dbReference>
<comment type="caution">
    <text evidence="3">The sequence shown here is derived from an EMBL/GenBank/DDBJ whole genome shotgun (WGS) entry which is preliminary data.</text>
</comment>
<evidence type="ECO:0000256" key="1">
    <source>
        <dbReference type="SAM" id="MobiDB-lite"/>
    </source>
</evidence>